<organism evidence="22 23">
    <name type="scientific">Consotaella salsifontis</name>
    <dbReference type="NCBI Taxonomy" id="1365950"/>
    <lineage>
        <taxon>Bacteria</taxon>
        <taxon>Pseudomonadati</taxon>
        <taxon>Pseudomonadota</taxon>
        <taxon>Alphaproteobacteria</taxon>
        <taxon>Hyphomicrobiales</taxon>
        <taxon>Aurantimonadaceae</taxon>
        <taxon>Consotaella</taxon>
    </lineage>
</organism>
<evidence type="ECO:0000256" key="3">
    <source>
        <dbReference type="ARBA" id="ARBA00022475"/>
    </source>
</evidence>
<evidence type="ECO:0000256" key="11">
    <source>
        <dbReference type="ARBA" id="ARBA00023136"/>
    </source>
</evidence>
<evidence type="ECO:0000256" key="16">
    <source>
        <dbReference type="ARBA" id="ARBA00038053"/>
    </source>
</evidence>
<feature type="transmembrane region" description="Helical" evidence="21">
    <location>
        <begin position="339"/>
        <end position="360"/>
    </location>
</feature>
<dbReference type="GO" id="GO:0008360">
    <property type="term" value="P:regulation of cell shape"/>
    <property type="evidence" value="ECO:0007669"/>
    <property type="project" value="UniProtKB-KW"/>
</dbReference>
<dbReference type="GO" id="GO:0015648">
    <property type="term" value="F:lipid-linked peptidoglycan transporter activity"/>
    <property type="evidence" value="ECO:0007669"/>
    <property type="project" value="TreeGrafter"/>
</dbReference>
<evidence type="ECO:0000256" key="21">
    <source>
        <dbReference type="SAM" id="Phobius"/>
    </source>
</evidence>
<comment type="subcellular location">
    <subcellularLocation>
        <location evidence="1">Cell membrane</location>
        <topology evidence="1">Multi-pass membrane protein</topology>
    </subcellularLocation>
</comment>
<keyword evidence="10 21" id="KW-1133">Transmembrane helix</keyword>
<keyword evidence="3" id="KW-1003">Cell membrane</keyword>
<keyword evidence="4 22" id="KW-0132">Cell division</keyword>
<dbReference type="GO" id="GO:0005886">
    <property type="term" value="C:plasma membrane"/>
    <property type="evidence" value="ECO:0007669"/>
    <property type="project" value="UniProtKB-SubCell"/>
</dbReference>
<protein>
    <recommendedName>
        <fullName evidence="17">Probable peptidoglycan glycosyltransferase FtsW</fullName>
        <ecNumber evidence="19">2.4.99.28</ecNumber>
    </recommendedName>
    <alternativeName>
        <fullName evidence="18">Cell division protein FtsW</fullName>
    </alternativeName>
    <alternativeName>
        <fullName evidence="15">Cell wall polymerase</fullName>
    </alternativeName>
    <alternativeName>
        <fullName evidence="14">Peptidoglycan polymerase</fullName>
    </alternativeName>
</protein>
<keyword evidence="6" id="KW-0808">Transferase</keyword>
<keyword evidence="5" id="KW-0328">Glycosyltransferase</keyword>
<dbReference type="InterPro" id="IPR013437">
    <property type="entry name" value="FtsW"/>
</dbReference>
<evidence type="ECO:0000256" key="7">
    <source>
        <dbReference type="ARBA" id="ARBA00022692"/>
    </source>
</evidence>
<evidence type="ECO:0000313" key="22">
    <source>
        <dbReference type="EMBL" id="SJZ63720.1"/>
    </source>
</evidence>
<evidence type="ECO:0000256" key="6">
    <source>
        <dbReference type="ARBA" id="ARBA00022679"/>
    </source>
</evidence>
<feature type="transmembrane region" description="Helical" evidence="21">
    <location>
        <begin position="20"/>
        <end position="39"/>
    </location>
</feature>
<accession>A0A1T4M9K9</accession>
<keyword evidence="8" id="KW-0133">Cell shape</keyword>
<comment type="pathway">
    <text evidence="2">Cell wall biogenesis; peptidoglycan biosynthesis.</text>
</comment>
<dbReference type="GO" id="GO:0008955">
    <property type="term" value="F:peptidoglycan glycosyltransferase activity"/>
    <property type="evidence" value="ECO:0007669"/>
    <property type="project" value="UniProtKB-EC"/>
</dbReference>
<reference evidence="23" key="1">
    <citation type="submission" date="2017-02" db="EMBL/GenBank/DDBJ databases">
        <authorList>
            <person name="Varghese N."/>
            <person name="Submissions S."/>
        </authorList>
    </citation>
    <scope>NUCLEOTIDE SEQUENCE [LARGE SCALE GENOMIC DNA]</scope>
    <source>
        <strain evidence="23">USBA 369</strain>
    </source>
</reference>
<dbReference type="Proteomes" id="UP000190135">
    <property type="component" value="Unassembled WGS sequence"/>
</dbReference>
<dbReference type="GO" id="GO:0009252">
    <property type="term" value="P:peptidoglycan biosynthetic process"/>
    <property type="evidence" value="ECO:0007669"/>
    <property type="project" value="UniProtKB-KW"/>
</dbReference>
<dbReference type="PANTHER" id="PTHR30474">
    <property type="entry name" value="CELL CYCLE PROTEIN"/>
    <property type="match status" value="1"/>
</dbReference>
<evidence type="ECO:0000313" key="23">
    <source>
        <dbReference type="Proteomes" id="UP000190135"/>
    </source>
</evidence>
<keyword evidence="7 21" id="KW-0812">Transmembrane</keyword>
<evidence type="ECO:0000256" key="17">
    <source>
        <dbReference type="ARBA" id="ARBA00041185"/>
    </source>
</evidence>
<feature type="transmembrane region" description="Helical" evidence="21">
    <location>
        <begin position="150"/>
        <end position="169"/>
    </location>
</feature>
<evidence type="ECO:0000256" key="9">
    <source>
        <dbReference type="ARBA" id="ARBA00022984"/>
    </source>
</evidence>
<dbReference type="GO" id="GO:0051301">
    <property type="term" value="P:cell division"/>
    <property type="evidence" value="ECO:0007669"/>
    <property type="project" value="UniProtKB-KW"/>
</dbReference>
<evidence type="ECO:0000256" key="18">
    <source>
        <dbReference type="ARBA" id="ARBA00041418"/>
    </source>
</evidence>
<dbReference type="OrthoDB" id="9768187at2"/>
<evidence type="ECO:0000256" key="8">
    <source>
        <dbReference type="ARBA" id="ARBA00022960"/>
    </source>
</evidence>
<comment type="catalytic activity">
    <reaction evidence="20">
        <text>[GlcNAc-(1-&gt;4)-Mur2Ac(oyl-L-Ala-gamma-D-Glu-L-Lys-D-Ala-D-Ala)](n)-di-trans,octa-cis-undecaprenyl diphosphate + beta-D-GlcNAc-(1-&gt;4)-Mur2Ac(oyl-L-Ala-gamma-D-Glu-L-Lys-D-Ala-D-Ala)-di-trans,octa-cis-undecaprenyl diphosphate = [GlcNAc-(1-&gt;4)-Mur2Ac(oyl-L-Ala-gamma-D-Glu-L-Lys-D-Ala-D-Ala)](n+1)-di-trans,octa-cis-undecaprenyl diphosphate + di-trans,octa-cis-undecaprenyl diphosphate + H(+)</text>
        <dbReference type="Rhea" id="RHEA:23708"/>
        <dbReference type="Rhea" id="RHEA-COMP:9602"/>
        <dbReference type="Rhea" id="RHEA-COMP:9603"/>
        <dbReference type="ChEBI" id="CHEBI:15378"/>
        <dbReference type="ChEBI" id="CHEBI:58405"/>
        <dbReference type="ChEBI" id="CHEBI:60033"/>
        <dbReference type="ChEBI" id="CHEBI:78435"/>
        <dbReference type="EC" id="2.4.99.28"/>
    </reaction>
</comment>
<dbReference type="EMBL" id="FUXL01000002">
    <property type="protein sequence ID" value="SJZ63720.1"/>
    <property type="molecule type" value="Genomic_DNA"/>
</dbReference>
<dbReference type="STRING" id="1365950.SAMN05428963_10230"/>
<keyword evidence="12" id="KW-0131">Cell cycle</keyword>
<evidence type="ECO:0000256" key="20">
    <source>
        <dbReference type="ARBA" id="ARBA00049902"/>
    </source>
</evidence>
<evidence type="ECO:0000256" key="13">
    <source>
        <dbReference type="ARBA" id="ARBA00023316"/>
    </source>
</evidence>
<dbReference type="RefSeq" id="WP_078706744.1">
    <property type="nucleotide sequence ID" value="NZ_FUXL01000002.1"/>
</dbReference>
<evidence type="ECO:0000256" key="4">
    <source>
        <dbReference type="ARBA" id="ARBA00022618"/>
    </source>
</evidence>
<evidence type="ECO:0000256" key="19">
    <source>
        <dbReference type="ARBA" id="ARBA00044770"/>
    </source>
</evidence>
<dbReference type="GO" id="GO:0032153">
    <property type="term" value="C:cell division site"/>
    <property type="evidence" value="ECO:0007669"/>
    <property type="project" value="TreeGrafter"/>
</dbReference>
<feature type="transmembrane region" description="Helical" evidence="21">
    <location>
        <begin position="114"/>
        <end position="138"/>
    </location>
</feature>
<feature type="transmembrane region" description="Helical" evidence="21">
    <location>
        <begin position="306"/>
        <end position="327"/>
    </location>
</feature>
<name>A0A1T4M9K9_9HYPH</name>
<feature type="transmembrane region" description="Helical" evidence="21">
    <location>
        <begin position="83"/>
        <end position="102"/>
    </location>
</feature>
<keyword evidence="13" id="KW-0961">Cell wall biogenesis/degradation</keyword>
<evidence type="ECO:0000256" key="15">
    <source>
        <dbReference type="ARBA" id="ARBA00033270"/>
    </source>
</evidence>
<feature type="transmembrane region" description="Helical" evidence="21">
    <location>
        <begin position="59"/>
        <end position="77"/>
    </location>
</feature>
<sequence length="384" mass="41990">MASRADRGIVSEWWWTIDRWFLAAFLALMVAGVVLSFAASPPVAERIGLEPFHFVKRHAFFLIPAVVTMLGCSMLTPRGVRRAALVIFCVSLVMMVLTLFIGTEIKGSRRWFDLGALSIQPSEFMKPAFIILCAWLFAERARRPDIPGNFFSIILLFVVDALLVAQPDLGQTLLITATWGGLFFMAGMPWLWIAILAVLGVVGGASAYLVFPHVASRIDRFWTGEGDTFQTDTAREAIMRGGWLGQGPGEGTVKRLLPDSHTDFAFSVLAEEYGIIACMILASVFCFIVVRGLSIALGQRDPFSRLAVSGLVFLFGLQSIINMAVNLQLMPAKGMTLPFISYGGSSMIAVAVSAGFILALTRKRPENASQTDRLVQRTAAYHGA</sequence>
<evidence type="ECO:0000256" key="12">
    <source>
        <dbReference type="ARBA" id="ARBA00023306"/>
    </source>
</evidence>
<feature type="transmembrane region" description="Helical" evidence="21">
    <location>
        <begin position="190"/>
        <end position="211"/>
    </location>
</feature>
<dbReference type="EC" id="2.4.99.28" evidence="19"/>
<keyword evidence="11 21" id="KW-0472">Membrane</keyword>
<keyword evidence="9" id="KW-0573">Peptidoglycan synthesis</keyword>
<comment type="similarity">
    <text evidence="16">Belongs to the SEDS family. FtsW subfamily.</text>
</comment>
<dbReference type="InterPro" id="IPR001182">
    <property type="entry name" value="FtsW/RodA"/>
</dbReference>
<evidence type="ECO:0000256" key="10">
    <source>
        <dbReference type="ARBA" id="ARBA00022989"/>
    </source>
</evidence>
<evidence type="ECO:0000256" key="1">
    <source>
        <dbReference type="ARBA" id="ARBA00004651"/>
    </source>
</evidence>
<proteinExistence type="inferred from homology"/>
<keyword evidence="23" id="KW-1185">Reference proteome</keyword>
<dbReference type="GO" id="GO:0071555">
    <property type="term" value="P:cell wall organization"/>
    <property type="evidence" value="ECO:0007669"/>
    <property type="project" value="UniProtKB-KW"/>
</dbReference>
<evidence type="ECO:0000256" key="2">
    <source>
        <dbReference type="ARBA" id="ARBA00004752"/>
    </source>
</evidence>
<evidence type="ECO:0000256" key="14">
    <source>
        <dbReference type="ARBA" id="ARBA00032370"/>
    </source>
</evidence>
<dbReference type="PANTHER" id="PTHR30474:SF2">
    <property type="entry name" value="PEPTIDOGLYCAN GLYCOSYLTRANSFERASE FTSW-RELATED"/>
    <property type="match status" value="1"/>
</dbReference>
<dbReference type="Pfam" id="PF01098">
    <property type="entry name" value="FTSW_RODA_SPOVE"/>
    <property type="match status" value="1"/>
</dbReference>
<gene>
    <name evidence="22" type="ORF">SAMN05428963_10230</name>
</gene>
<feature type="transmembrane region" description="Helical" evidence="21">
    <location>
        <begin position="273"/>
        <end position="294"/>
    </location>
</feature>
<dbReference type="NCBIfam" id="TIGR02614">
    <property type="entry name" value="ftsW"/>
    <property type="match status" value="1"/>
</dbReference>
<dbReference type="AlphaFoldDB" id="A0A1T4M9K9"/>
<evidence type="ECO:0000256" key="5">
    <source>
        <dbReference type="ARBA" id="ARBA00022676"/>
    </source>
</evidence>